<name>A0ABX5XJW5_9BACT</name>
<dbReference type="SUPFAM" id="SSF63825">
    <property type="entry name" value="YWTD domain"/>
    <property type="match status" value="1"/>
</dbReference>
<protein>
    <recommendedName>
        <fullName evidence="3">PEP-CTERM protein-sorting domain-containing protein</fullName>
    </recommendedName>
</protein>
<evidence type="ECO:0000313" key="2">
    <source>
        <dbReference type="Proteomes" id="UP000318081"/>
    </source>
</evidence>
<dbReference type="InterPro" id="IPR013424">
    <property type="entry name" value="Ice-binding_C"/>
</dbReference>
<gene>
    <name evidence="1" type="ORF">TBK1r_06010</name>
</gene>
<proteinExistence type="predicted"/>
<reference evidence="1 2" key="1">
    <citation type="submission" date="2019-02" db="EMBL/GenBank/DDBJ databases">
        <title>Deep-cultivation of Planctomycetes and their phenomic and genomic characterization uncovers novel biology.</title>
        <authorList>
            <person name="Wiegand S."/>
            <person name="Jogler M."/>
            <person name="Boedeker C."/>
            <person name="Pinto D."/>
            <person name="Vollmers J."/>
            <person name="Rivas-Marin E."/>
            <person name="Kohn T."/>
            <person name="Peeters S.H."/>
            <person name="Heuer A."/>
            <person name="Rast P."/>
            <person name="Oberbeckmann S."/>
            <person name="Bunk B."/>
            <person name="Jeske O."/>
            <person name="Meyerdierks A."/>
            <person name="Storesund J.E."/>
            <person name="Kallscheuer N."/>
            <person name="Luecker S."/>
            <person name="Lage O.M."/>
            <person name="Pohl T."/>
            <person name="Merkel B.J."/>
            <person name="Hornburger P."/>
            <person name="Mueller R.-W."/>
            <person name="Bruemmer F."/>
            <person name="Labrenz M."/>
            <person name="Spormann A.M."/>
            <person name="Op den Camp H."/>
            <person name="Overmann J."/>
            <person name="Amann R."/>
            <person name="Jetten M.S.M."/>
            <person name="Mascher T."/>
            <person name="Medema M.H."/>
            <person name="Devos D.P."/>
            <person name="Kaster A.-K."/>
            <person name="Ovreas L."/>
            <person name="Rohde M."/>
            <person name="Galperin M.Y."/>
            <person name="Jogler C."/>
        </authorList>
    </citation>
    <scope>NUCLEOTIDE SEQUENCE [LARGE SCALE GENOMIC DNA]</scope>
    <source>
        <strain evidence="1 2">TBK1r</strain>
    </source>
</reference>
<sequence>MNQYFLRRLCCVVALFVVSPLGVVPPLAVYAEPVLYLADGNSSSLWTVNTTTGNATRVGSLGLTPSLIGLAYDSVDGNLLMTSSNGVNSQLFRLDQSTGQASLVGDTGFQAISGLAFDPNSQVLYGGSGATDSLFTIDRTTGAATPVGAYGVNVGGHGLGYDNQNQQLWMTDGFLDTLYSVNTSTGAATEIGSTGLTSVAALAFHSGENRLYGINTNDDTLVRLNTSTGMGEVVGDLGFDAFNVGLAFRPAAIPEPSSWILLLLITCVLVMRTRRRRGSFAQCLTFP</sequence>
<accession>A0ABX5XJW5</accession>
<evidence type="ECO:0000313" key="1">
    <source>
        <dbReference type="EMBL" id="QDV81681.1"/>
    </source>
</evidence>
<dbReference type="RefSeq" id="WP_145207437.1">
    <property type="nucleotide sequence ID" value="NZ_CP036432.1"/>
</dbReference>
<dbReference type="EMBL" id="CP036432">
    <property type="protein sequence ID" value="QDV81681.1"/>
    <property type="molecule type" value="Genomic_DNA"/>
</dbReference>
<evidence type="ECO:0008006" key="3">
    <source>
        <dbReference type="Google" id="ProtNLM"/>
    </source>
</evidence>
<organism evidence="1 2">
    <name type="scientific">Stieleria magnilauensis</name>
    <dbReference type="NCBI Taxonomy" id="2527963"/>
    <lineage>
        <taxon>Bacteria</taxon>
        <taxon>Pseudomonadati</taxon>
        <taxon>Planctomycetota</taxon>
        <taxon>Planctomycetia</taxon>
        <taxon>Pirellulales</taxon>
        <taxon>Pirellulaceae</taxon>
        <taxon>Stieleria</taxon>
    </lineage>
</organism>
<dbReference type="InterPro" id="IPR015943">
    <property type="entry name" value="WD40/YVTN_repeat-like_dom_sf"/>
</dbReference>
<keyword evidence="2" id="KW-1185">Reference proteome</keyword>
<dbReference type="Proteomes" id="UP000318081">
    <property type="component" value="Chromosome"/>
</dbReference>
<dbReference type="NCBIfam" id="TIGR02595">
    <property type="entry name" value="PEP_CTERM"/>
    <property type="match status" value="1"/>
</dbReference>
<dbReference type="Gene3D" id="2.130.10.10">
    <property type="entry name" value="YVTN repeat-like/Quinoprotein amine dehydrogenase"/>
    <property type="match status" value="1"/>
</dbReference>